<feature type="transmembrane region" description="Helical" evidence="6">
    <location>
        <begin position="115"/>
        <end position="139"/>
    </location>
</feature>
<proteinExistence type="predicted"/>
<sequence length="260" mass="28286">MTLKEKAVWELSRFITRQSVELRYNLKTPMSIKEDGKDMNRMANTVTHSQPSILATNKVIRNTYILLSMTLLFSAVTAGLSMTLNMPPLGLLPTIIGYFGLLFLTSKFRNSSMGLVFVFALTGFMGVTLGPLINFYLSLPNGDQLVMTALGATGVIFLSLSGYALTSRKDFSFMGAFLMVGILVAFLAGLASVFFTLPGLSLAVSAMFVLLMSGLILYQTSQLVHGGETNYIMATVTLYVSIYNLFTSLLHLLGAFGGDD</sequence>
<dbReference type="GO" id="GO:0005886">
    <property type="term" value="C:plasma membrane"/>
    <property type="evidence" value="ECO:0007669"/>
    <property type="project" value="UniProtKB-SubCell"/>
</dbReference>
<organism evidence="7">
    <name type="scientific">hydrothermal vent metagenome</name>
    <dbReference type="NCBI Taxonomy" id="652676"/>
    <lineage>
        <taxon>unclassified sequences</taxon>
        <taxon>metagenomes</taxon>
        <taxon>ecological metagenomes</taxon>
    </lineage>
</organism>
<protein>
    <submittedName>
        <fullName evidence="7">TEGT family carrier/transport protein</fullName>
    </submittedName>
</protein>
<evidence type="ECO:0000313" key="7">
    <source>
        <dbReference type="EMBL" id="VAW75229.1"/>
    </source>
</evidence>
<dbReference type="AlphaFoldDB" id="A0A3B0YLT4"/>
<dbReference type="InterPro" id="IPR006214">
    <property type="entry name" value="Bax_inhibitor_1-related"/>
</dbReference>
<evidence type="ECO:0000256" key="5">
    <source>
        <dbReference type="ARBA" id="ARBA00023136"/>
    </source>
</evidence>
<evidence type="ECO:0000256" key="3">
    <source>
        <dbReference type="ARBA" id="ARBA00022692"/>
    </source>
</evidence>
<evidence type="ECO:0000256" key="4">
    <source>
        <dbReference type="ARBA" id="ARBA00022989"/>
    </source>
</evidence>
<feature type="transmembrane region" description="Helical" evidence="6">
    <location>
        <begin position="173"/>
        <end position="194"/>
    </location>
</feature>
<feature type="transmembrane region" description="Helical" evidence="6">
    <location>
        <begin position="230"/>
        <end position="253"/>
    </location>
</feature>
<keyword evidence="5 6" id="KW-0472">Membrane</keyword>
<comment type="subcellular location">
    <subcellularLocation>
        <location evidence="1">Cell membrane</location>
        <topology evidence="1">Multi-pass membrane protein</topology>
    </subcellularLocation>
</comment>
<evidence type="ECO:0000256" key="2">
    <source>
        <dbReference type="ARBA" id="ARBA00022475"/>
    </source>
</evidence>
<feature type="transmembrane region" description="Helical" evidence="6">
    <location>
        <begin position="90"/>
        <end position="108"/>
    </location>
</feature>
<dbReference type="EMBL" id="UOFK01000068">
    <property type="protein sequence ID" value="VAW75229.1"/>
    <property type="molecule type" value="Genomic_DNA"/>
</dbReference>
<reference evidence="7" key="1">
    <citation type="submission" date="2018-06" db="EMBL/GenBank/DDBJ databases">
        <authorList>
            <person name="Zhirakovskaya E."/>
        </authorList>
    </citation>
    <scope>NUCLEOTIDE SEQUENCE</scope>
</reference>
<dbReference type="PANTHER" id="PTHR23291:SF115">
    <property type="entry name" value="MODULATOR OF FTSH PROTEASE YCCA"/>
    <property type="match status" value="1"/>
</dbReference>
<dbReference type="PANTHER" id="PTHR23291">
    <property type="entry name" value="BAX INHIBITOR-RELATED"/>
    <property type="match status" value="1"/>
</dbReference>
<keyword evidence="2" id="KW-1003">Cell membrane</keyword>
<name>A0A3B0YLT4_9ZZZZ</name>
<gene>
    <name evidence="7" type="ORF">MNBD_GAMMA13-393</name>
</gene>
<dbReference type="CDD" id="cd10433">
    <property type="entry name" value="YccA_like"/>
    <property type="match status" value="1"/>
</dbReference>
<feature type="transmembrane region" description="Helical" evidence="6">
    <location>
        <begin position="64"/>
        <end position="84"/>
    </location>
</feature>
<evidence type="ECO:0000256" key="6">
    <source>
        <dbReference type="SAM" id="Phobius"/>
    </source>
</evidence>
<keyword evidence="3 6" id="KW-0812">Transmembrane</keyword>
<accession>A0A3B0YLT4</accession>
<feature type="transmembrane region" description="Helical" evidence="6">
    <location>
        <begin position="145"/>
        <end position="166"/>
    </location>
</feature>
<evidence type="ECO:0000256" key="1">
    <source>
        <dbReference type="ARBA" id="ARBA00004651"/>
    </source>
</evidence>
<dbReference type="Pfam" id="PF01027">
    <property type="entry name" value="Bax1-I"/>
    <property type="match status" value="1"/>
</dbReference>
<keyword evidence="4 6" id="KW-1133">Transmembrane helix</keyword>
<feature type="transmembrane region" description="Helical" evidence="6">
    <location>
        <begin position="200"/>
        <end position="218"/>
    </location>
</feature>